<feature type="domain" description="Tc1-like transposase DDE" evidence="1">
    <location>
        <begin position="247"/>
        <end position="377"/>
    </location>
</feature>
<dbReference type="Pfam" id="PF13358">
    <property type="entry name" value="DDE_3"/>
    <property type="match status" value="1"/>
</dbReference>
<comment type="caution">
    <text evidence="2">The sequence shown here is derived from an EMBL/GenBank/DDBJ whole genome shotgun (WGS) entry which is preliminary data.</text>
</comment>
<dbReference type="GO" id="GO:0003676">
    <property type="term" value="F:nucleic acid binding"/>
    <property type="evidence" value="ECO:0007669"/>
    <property type="project" value="InterPro"/>
</dbReference>
<sequence>MAENLQSVGCKQQYSSQTKLVALRVREYLRSLHPLLNEGELDNELAVATGISVRSLQRFKREAKDNCVSSPPSKRQKTSPVLNSIDKFDEECIRRVIASFYDRGEIPTVESILEKIKEAPINFKGQRTSLYRWMKKMGFRFKKTDRGRHLIMERQDIVLARCKYLRRIKENRESCNPRPEIYIDETWVNQNECVDKCWTNCDGKLGPKVKSGRGARFIIVHAGGVDGFVPGGLHMFRSKNGNKGDYHDSMNHENFCSWLDNKLLPNIPPKSLIIMDNASYHCKVVNKAPIQSSRKQEILKWLVENDLPHNPLHTKAELLHIVKKNKEKEEYAVDEMAEKHGHEVLRLPPYHCQLNPIELIWAQVKEEIRKNNSNSSQKLRVIEELTRKAMNNFPAYEPNQRHQSQHFVGAYMMPDRVLTLNLPPFGMRWTAWWDVEREEWEGVEMRSGEGDDPLHEAVNSVPPCMSTLPHHPNPHFQQQQLPTSLGTVTNAILDGLERAASLGPRVFG</sequence>
<proteinExistence type="predicted"/>
<dbReference type="AlphaFoldDB" id="A0AAE1UNB4"/>
<dbReference type="EMBL" id="JAWZYT010000187">
    <property type="protein sequence ID" value="KAK4326886.1"/>
    <property type="molecule type" value="Genomic_DNA"/>
</dbReference>
<evidence type="ECO:0000259" key="1">
    <source>
        <dbReference type="Pfam" id="PF13358"/>
    </source>
</evidence>
<name>A0AAE1UNB4_9EUCA</name>
<dbReference type="PANTHER" id="PTHR33939">
    <property type="entry name" value="PROTEIN CBG22215"/>
    <property type="match status" value="1"/>
</dbReference>
<dbReference type="InterPro" id="IPR036397">
    <property type="entry name" value="RNaseH_sf"/>
</dbReference>
<dbReference type="PANTHER" id="PTHR33939:SF1">
    <property type="entry name" value="DUF4371 DOMAIN-CONTAINING PROTEIN"/>
    <property type="match status" value="1"/>
</dbReference>
<dbReference type="InterPro" id="IPR038717">
    <property type="entry name" value="Tc1-like_DDE_dom"/>
</dbReference>
<keyword evidence="3" id="KW-1185">Reference proteome</keyword>
<evidence type="ECO:0000313" key="3">
    <source>
        <dbReference type="Proteomes" id="UP001292094"/>
    </source>
</evidence>
<dbReference type="Gene3D" id="3.30.420.10">
    <property type="entry name" value="Ribonuclease H-like superfamily/Ribonuclease H"/>
    <property type="match status" value="1"/>
</dbReference>
<evidence type="ECO:0000313" key="2">
    <source>
        <dbReference type="EMBL" id="KAK4326886.1"/>
    </source>
</evidence>
<dbReference type="Proteomes" id="UP001292094">
    <property type="component" value="Unassembled WGS sequence"/>
</dbReference>
<organism evidence="2 3">
    <name type="scientific">Petrolisthes manimaculis</name>
    <dbReference type="NCBI Taxonomy" id="1843537"/>
    <lineage>
        <taxon>Eukaryota</taxon>
        <taxon>Metazoa</taxon>
        <taxon>Ecdysozoa</taxon>
        <taxon>Arthropoda</taxon>
        <taxon>Crustacea</taxon>
        <taxon>Multicrustacea</taxon>
        <taxon>Malacostraca</taxon>
        <taxon>Eumalacostraca</taxon>
        <taxon>Eucarida</taxon>
        <taxon>Decapoda</taxon>
        <taxon>Pleocyemata</taxon>
        <taxon>Anomura</taxon>
        <taxon>Galatheoidea</taxon>
        <taxon>Porcellanidae</taxon>
        <taxon>Petrolisthes</taxon>
    </lineage>
</organism>
<reference evidence="2" key="1">
    <citation type="submission" date="2023-11" db="EMBL/GenBank/DDBJ databases">
        <title>Genome assemblies of two species of porcelain crab, Petrolisthes cinctipes and Petrolisthes manimaculis (Anomura: Porcellanidae).</title>
        <authorList>
            <person name="Angst P."/>
        </authorList>
    </citation>
    <scope>NUCLEOTIDE SEQUENCE</scope>
    <source>
        <strain evidence="2">PB745_02</strain>
        <tissue evidence="2">Gill</tissue>
    </source>
</reference>
<protein>
    <recommendedName>
        <fullName evidence="1">Tc1-like transposase DDE domain-containing protein</fullName>
    </recommendedName>
</protein>
<accession>A0AAE1UNB4</accession>
<gene>
    <name evidence="2" type="ORF">Pmani_002632</name>
</gene>